<comment type="caution">
    <text evidence="2">The sequence shown here is derived from an EMBL/GenBank/DDBJ whole genome shotgun (WGS) entry which is preliminary data.</text>
</comment>
<protein>
    <recommendedName>
        <fullName evidence="4">EpsG family protein</fullName>
    </recommendedName>
</protein>
<keyword evidence="1" id="KW-1133">Transmembrane helix</keyword>
<feature type="transmembrane region" description="Helical" evidence="1">
    <location>
        <begin position="289"/>
        <end position="306"/>
    </location>
</feature>
<evidence type="ECO:0000313" key="2">
    <source>
        <dbReference type="EMBL" id="MDT0606234.1"/>
    </source>
</evidence>
<feature type="transmembrane region" description="Helical" evidence="1">
    <location>
        <begin position="12"/>
        <end position="30"/>
    </location>
</feature>
<keyword evidence="3" id="KW-1185">Reference proteome</keyword>
<evidence type="ECO:0008006" key="4">
    <source>
        <dbReference type="Google" id="ProtNLM"/>
    </source>
</evidence>
<dbReference type="Proteomes" id="UP001255246">
    <property type="component" value="Unassembled WGS sequence"/>
</dbReference>
<feature type="transmembrane region" description="Helical" evidence="1">
    <location>
        <begin position="127"/>
        <end position="154"/>
    </location>
</feature>
<keyword evidence="1" id="KW-0812">Transmembrane</keyword>
<dbReference type="RefSeq" id="WP_311349793.1">
    <property type="nucleotide sequence ID" value="NZ_JAVRHR010000001.1"/>
</dbReference>
<sequence>MISSFFSKTKPINYLVILGFCILIYVILILVSSQDLFENNLFPQKSTSLFFILLTFFAINPTLKADKLAELSSFTMLFYAMLLAVFLPALLSDKAIVSNFLILMASDKVLALKFDKRVIYKIFEASLFVFLSSILVEWTLVFLIPIFFGIYIYSAAQLRNWLMPFAALVVFIMGVMAYMALFNDWSFVENHYTFTINTSFDYGTYINIVCYLILTLTIIFITLVKLGNRGIGRILSLRILLAYFVAAFLVIFLSREYGRYVVLYTFFPTSVFLTNYFETIRNKRFKEALLSILIIGSLVISVFHLTQ</sequence>
<feature type="transmembrane region" description="Helical" evidence="1">
    <location>
        <begin position="202"/>
        <end position="223"/>
    </location>
</feature>
<evidence type="ECO:0000256" key="1">
    <source>
        <dbReference type="SAM" id="Phobius"/>
    </source>
</evidence>
<feature type="transmembrane region" description="Helical" evidence="1">
    <location>
        <begin position="260"/>
        <end position="277"/>
    </location>
</feature>
<feature type="transmembrane region" description="Helical" evidence="1">
    <location>
        <begin position="235"/>
        <end position="254"/>
    </location>
</feature>
<accession>A0ABU3A7T0</accession>
<feature type="transmembrane region" description="Helical" evidence="1">
    <location>
        <begin position="161"/>
        <end position="182"/>
    </location>
</feature>
<keyword evidence="1" id="KW-0472">Membrane</keyword>
<evidence type="ECO:0000313" key="3">
    <source>
        <dbReference type="Proteomes" id="UP001255246"/>
    </source>
</evidence>
<proteinExistence type="predicted"/>
<organism evidence="2 3">
    <name type="scientific">Croceitalea rosinachiae</name>
    <dbReference type="NCBI Taxonomy" id="3075596"/>
    <lineage>
        <taxon>Bacteria</taxon>
        <taxon>Pseudomonadati</taxon>
        <taxon>Bacteroidota</taxon>
        <taxon>Flavobacteriia</taxon>
        <taxon>Flavobacteriales</taxon>
        <taxon>Flavobacteriaceae</taxon>
        <taxon>Croceitalea</taxon>
    </lineage>
</organism>
<dbReference type="EMBL" id="JAVRHR010000001">
    <property type="protein sequence ID" value="MDT0606234.1"/>
    <property type="molecule type" value="Genomic_DNA"/>
</dbReference>
<gene>
    <name evidence="2" type="ORF">RM706_04295</name>
</gene>
<name>A0ABU3A7T0_9FLAO</name>
<feature type="transmembrane region" description="Helical" evidence="1">
    <location>
        <begin position="71"/>
        <end position="91"/>
    </location>
</feature>
<feature type="transmembrane region" description="Helical" evidence="1">
    <location>
        <begin position="42"/>
        <end position="59"/>
    </location>
</feature>
<reference evidence="2 3" key="1">
    <citation type="submission" date="2023-09" db="EMBL/GenBank/DDBJ databases">
        <authorList>
            <person name="Rey-Velasco X."/>
        </authorList>
    </citation>
    <scope>NUCLEOTIDE SEQUENCE [LARGE SCALE GENOMIC DNA]</scope>
    <source>
        <strain evidence="2 3">F388</strain>
    </source>
</reference>